<keyword evidence="2" id="KW-1185">Reference proteome</keyword>
<protein>
    <submittedName>
        <fullName evidence="1">LysR family transcriptional regulator</fullName>
    </submittedName>
</protein>
<proteinExistence type="predicted"/>
<evidence type="ECO:0000313" key="1">
    <source>
        <dbReference type="EMBL" id="QQK07123.1"/>
    </source>
</evidence>
<organism evidence="1 2">
    <name type="scientific">Miniphocaeibacter halophilus</name>
    <dbReference type="NCBI Taxonomy" id="2931922"/>
    <lineage>
        <taxon>Bacteria</taxon>
        <taxon>Bacillati</taxon>
        <taxon>Bacillota</taxon>
        <taxon>Tissierellia</taxon>
        <taxon>Tissierellales</taxon>
        <taxon>Peptoniphilaceae</taxon>
        <taxon>Miniphocaeibacter</taxon>
    </lineage>
</organism>
<name>A0AC61MPN2_9FIRM</name>
<dbReference type="EMBL" id="CP066744">
    <property type="protein sequence ID" value="QQK07123.1"/>
    <property type="molecule type" value="Genomic_DNA"/>
</dbReference>
<sequence>MKAKGVVRIILRTEDNKKFFGKGPYMLLLKVKELGSLNKAAKEMGMSYSKAFNVIKSCEKALNKKFLYREIGGIKGGGSKLTEDGEKIIEQYEHIVSEMNEKMNSLLDELNF</sequence>
<gene>
    <name evidence="1" type="ORF">JFY71_07240</name>
</gene>
<evidence type="ECO:0000313" key="2">
    <source>
        <dbReference type="Proteomes" id="UP000595814"/>
    </source>
</evidence>
<reference evidence="1 2" key="1">
    <citation type="journal article" date="2022" name="Int. J. Syst. Evol. Microbiol.">
        <title>Miniphocaeibacter halophilus sp. nov., an ammonium-tolerant acetate-producing bacterium isolated from a biogas system.</title>
        <authorList>
            <person name="Schnurer A."/>
            <person name="Singh A."/>
            <person name="Bi S."/>
            <person name="Qiao W."/>
            <person name="Westerholm M."/>
        </authorList>
    </citation>
    <scope>NUCLEOTIDE SEQUENCE [LARGE SCALE GENOMIC DNA]</scope>
    <source>
        <strain evidence="1 2">AMB_01</strain>
    </source>
</reference>
<dbReference type="Proteomes" id="UP000595814">
    <property type="component" value="Chromosome"/>
</dbReference>
<accession>A0AC61MPN2</accession>